<dbReference type="Gene3D" id="3.30.9.100">
    <property type="match status" value="1"/>
</dbReference>
<sequence>MAEPIGSGTAGDEFFDVVIVGGGPAGSCTAGQLAKRGHRVLVLEREVFPRYHIGESLITGMLSVMEDLGLLERLEAFGFPKKNGLSLVWGAKRELWNVNFAELGGPYPYSYHVRRAEFDQLLLDRAVELGAEVRFQATVGLPVIEDGRVVGVSYTVDGAEPRVVRASLVVDASGQARALTRHLATIDWQEDLRSLAYWTYFAPTGELPAGQEGNILVERVTDGWFWAIPVATTPPTLSVGYVTPTETVRAADVDIAELYARGVAESRQLKHLLAGAEQVDKFRTTRDWSYLTDRFSGPGWLAVGDAGAFIDPLFSGGVCLSILASHPAARAADVALRRPDLAERALEGYHAGYHEMISGFLSYVRFFYNPDRDVEDYFQQAEAMMAFNEQLGSAREAFIAVISGTAAMSTYFDIPDPDPVVVAADGERV</sequence>
<dbReference type="OrthoDB" id="103324at2"/>
<dbReference type="Gene3D" id="3.50.50.60">
    <property type="entry name" value="FAD/NAD(P)-binding domain"/>
    <property type="match status" value="1"/>
</dbReference>
<comment type="caution">
    <text evidence="2">The sequence shown here is derived from an EMBL/GenBank/DDBJ whole genome shotgun (WGS) entry which is preliminary data.</text>
</comment>
<gene>
    <name evidence="2" type="ORF">D7223_17005</name>
</gene>
<organism evidence="2 3">
    <name type="scientific">Micromonospora endolithica</name>
    <dbReference type="NCBI Taxonomy" id="230091"/>
    <lineage>
        <taxon>Bacteria</taxon>
        <taxon>Bacillati</taxon>
        <taxon>Actinomycetota</taxon>
        <taxon>Actinomycetes</taxon>
        <taxon>Micromonosporales</taxon>
        <taxon>Micromonosporaceae</taxon>
        <taxon>Micromonospora</taxon>
    </lineage>
</organism>
<keyword evidence="3" id="KW-1185">Reference proteome</keyword>
<evidence type="ECO:0000313" key="3">
    <source>
        <dbReference type="Proteomes" id="UP000281726"/>
    </source>
</evidence>
<evidence type="ECO:0000256" key="1">
    <source>
        <dbReference type="ARBA" id="ARBA00038396"/>
    </source>
</evidence>
<dbReference type="EMBL" id="RBAK01000006">
    <property type="protein sequence ID" value="RKN45321.1"/>
    <property type="molecule type" value="Genomic_DNA"/>
</dbReference>
<comment type="similarity">
    <text evidence="1">Belongs to the flavin-dependent halogenase family. Bacterial tryptophan halogenase subfamily.</text>
</comment>
<dbReference type="Proteomes" id="UP000281726">
    <property type="component" value="Unassembled WGS sequence"/>
</dbReference>
<name>A0A3A9ZAB5_9ACTN</name>
<dbReference type="PANTHER" id="PTHR43747">
    <property type="entry name" value="FAD-BINDING PROTEIN"/>
    <property type="match status" value="1"/>
</dbReference>
<dbReference type="RefSeq" id="WP_120729385.1">
    <property type="nucleotide sequence ID" value="NZ_RBAK01000006.1"/>
</dbReference>
<accession>A0A3A9ZAB5</accession>
<proteinExistence type="inferred from homology"/>
<dbReference type="SUPFAM" id="SSF51905">
    <property type="entry name" value="FAD/NAD(P)-binding domain"/>
    <property type="match status" value="1"/>
</dbReference>
<dbReference type="Pfam" id="PF04820">
    <property type="entry name" value="Trp_halogenase"/>
    <property type="match status" value="2"/>
</dbReference>
<dbReference type="InterPro" id="IPR006905">
    <property type="entry name" value="Flavin_halogenase"/>
</dbReference>
<evidence type="ECO:0000313" key="2">
    <source>
        <dbReference type="EMBL" id="RKN45321.1"/>
    </source>
</evidence>
<protein>
    <submittedName>
        <fullName evidence="2">NAD(P)/FAD-dependent oxidoreductase</fullName>
    </submittedName>
</protein>
<reference evidence="2 3" key="1">
    <citation type="journal article" date="2004" name="Syst. Appl. Microbiol.">
        <title>Cryptoendolithic actinomycetes from antarctic sandstone rock samples: Micromonospora endolithica sp. nov. and two isolates related to Micromonospora coerulea Jensen 1932.</title>
        <authorList>
            <person name="Hirsch P."/>
            <person name="Mevs U."/>
            <person name="Kroppenstedt R.M."/>
            <person name="Schumann P."/>
            <person name="Stackebrandt E."/>
        </authorList>
    </citation>
    <scope>NUCLEOTIDE SEQUENCE [LARGE SCALE GENOMIC DNA]</scope>
    <source>
        <strain evidence="2 3">JCM 12677</strain>
    </source>
</reference>
<dbReference type="AlphaFoldDB" id="A0A3A9ZAB5"/>
<dbReference type="InterPro" id="IPR036188">
    <property type="entry name" value="FAD/NAD-bd_sf"/>
</dbReference>
<dbReference type="PANTHER" id="PTHR43747:SF1">
    <property type="entry name" value="SLR1998 PROTEIN"/>
    <property type="match status" value="1"/>
</dbReference>
<dbReference type="InterPro" id="IPR050816">
    <property type="entry name" value="Flavin-dep_Halogenase_NPB"/>
</dbReference>
<dbReference type="GO" id="GO:0004497">
    <property type="term" value="F:monooxygenase activity"/>
    <property type="evidence" value="ECO:0007669"/>
    <property type="project" value="InterPro"/>
</dbReference>